<evidence type="ECO:0000259" key="5">
    <source>
        <dbReference type="PROSITE" id="PS50206"/>
    </source>
</evidence>
<dbReference type="PANTHER" id="PTHR43855:SF1">
    <property type="entry name" value="THIOSULFATE SULFURTRANSFERASE"/>
    <property type="match status" value="1"/>
</dbReference>
<dbReference type="Pfam" id="PF00581">
    <property type="entry name" value="Rhodanese"/>
    <property type="match status" value="2"/>
</dbReference>
<dbReference type="AlphaFoldDB" id="A0A660CIC2"/>
<evidence type="ECO:0000256" key="2">
    <source>
        <dbReference type="ARBA" id="ARBA00022737"/>
    </source>
</evidence>
<comment type="caution">
    <text evidence="6">The sequence shown here is derived from an EMBL/GenBank/DDBJ whole genome shotgun (WGS) entry which is preliminary data.</text>
</comment>
<dbReference type="SUPFAM" id="SSF52821">
    <property type="entry name" value="Rhodanese/Cell cycle control phosphatase"/>
    <property type="match status" value="2"/>
</dbReference>
<keyword evidence="6" id="KW-0670">Pyruvate</keyword>
<organism evidence="6 7">
    <name type="scientific">Prauserella rugosa</name>
    <dbReference type="NCBI Taxonomy" id="43354"/>
    <lineage>
        <taxon>Bacteria</taxon>
        <taxon>Bacillati</taxon>
        <taxon>Actinomycetota</taxon>
        <taxon>Actinomycetes</taxon>
        <taxon>Pseudonocardiales</taxon>
        <taxon>Pseudonocardiaceae</taxon>
        <taxon>Prauserella</taxon>
    </lineage>
</organism>
<dbReference type="OrthoDB" id="9781034at2"/>
<evidence type="ECO:0000256" key="4">
    <source>
        <dbReference type="RuleBase" id="RU000507"/>
    </source>
</evidence>
<keyword evidence="1 4" id="KW-0808">Transferase</keyword>
<dbReference type="Proteomes" id="UP000317303">
    <property type="component" value="Unassembled WGS sequence"/>
</dbReference>
<dbReference type="EMBL" id="VLJV01000001">
    <property type="protein sequence ID" value="TWH21383.1"/>
    <property type="molecule type" value="Genomic_DNA"/>
</dbReference>
<dbReference type="InterPro" id="IPR036873">
    <property type="entry name" value="Rhodanese-like_dom_sf"/>
</dbReference>
<accession>A0A660CIC2</accession>
<protein>
    <recommendedName>
        <fullName evidence="4">Sulfurtransferase</fullName>
    </recommendedName>
</protein>
<gene>
    <name evidence="6" type="ORF">JD82_03245</name>
</gene>
<dbReference type="InterPro" id="IPR051126">
    <property type="entry name" value="Thiosulfate_sulfurtransferase"/>
</dbReference>
<keyword evidence="2" id="KW-0677">Repeat</keyword>
<name>A0A660CIC2_9PSEU</name>
<evidence type="ECO:0000313" key="7">
    <source>
        <dbReference type="Proteomes" id="UP000317303"/>
    </source>
</evidence>
<dbReference type="SMART" id="SM00450">
    <property type="entry name" value="RHOD"/>
    <property type="match status" value="2"/>
</dbReference>
<dbReference type="InterPro" id="IPR001307">
    <property type="entry name" value="Thiosulphate_STrfase_CS"/>
</dbReference>
<proteinExistence type="predicted"/>
<keyword evidence="7" id="KW-1185">Reference proteome</keyword>
<feature type="domain" description="Rhodanese" evidence="5">
    <location>
        <begin position="154"/>
        <end position="274"/>
    </location>
</feature>
<dbReference type="PROSITE" id="PS50206">
    <property type="entry name" value="RHODANESE_3"/>
    <property type="match status" value="2"/>
</dbReference>
<reference evidence="6 7" key="1">
    <citation type="submission" date="2019-07" db="EMBL/GenBank/DDBJ databases">
        <title>R&amp;d 2014.</title>
        <authorList>
            <person name="Klenk H.-P."/>
        </authorList>
    </citation>
    <scope>NUCLEOTIDE SEQUENCE [LARGE SCALE GENOMIC DNA]</scope>
    <source>
        <strain evidence="6 7">DSM 43194</strain>
    </source>
</reference>
<comment type="catalytic activity">
    <reaction evidence="3">
        <text>thiosulfate + hydrogen cyanide = thiocyanate + sulfite + 2 H(+)</text>
        <dbReference type="Rhea" id="RHEA:16881"/>
        <dbReference type="ChEBI" id="CHEBI:15378"/>
        <dbReference type="ChEBI" id="CHEBI:17359"/>
        <dbReference type="ChEBI" id="CHEBI:18022"/>
        <dbReference type="ChEBI" id="CHEBI:18407"/>
        <dbReference type="ChEBI" id="CHEBI:33542"/>
        <dbReference type="EC" id="2.8.1.1"/>
    </reaction>
</comment>
<sequence>MSREDVLVTTQWAEENLDAPGVVFAEVDEDTTAYDGGHIRGAVKIDWKNELQDPVRRDFVDKAGFEKLLSSKGISNDDLVILYGGNNNWFAAYAYWYFKLYGHDKVKLLDGGRKKWELDGRELVKDVPERPTTNYQASEQDLSLRAFRDEVVEAINTKNLVDVRSPDEFSGKLLAPAHLPQESAQRGGHIPSALNVPWAQTANEDGTFKTAEELKELYEQAGLDTSKATIAYCRIGERSSHTWFALHELMGLQDVKNYDGSWTEYGSLVGVPVETGSNGGN</sequence>
<dbReference type="PROSITE" id="PS00683">
    <property type="entry name" value="RHODANESE_2"/>
    <property type="match status" value="1"/>
</dbReference>
<dbReference type="PANTHER" id="PTHR43855">
    <property type="entry name" value="THIOSULFATE SULFURTRANSFERASE"/>
    <property type="match status" value="1"/>
</dbReference>
<dbReference type="CDD" id="cd01448">
    <property type="entry name" value="TST_Repeat_1"/>
    <property type="match status" value="1"/>
</dbReference>
<evidence type="ECO:0000256" key="1">
    <source>
        <dbReference type="ARBA" id="ARBA00022679"/>
    </source>
</evidence>
<dbReference type="FunFam" id="3.40.250.10:FF:000024">
    <property type="entry name" value="Sulfurtransferase"/>
    <property type="match status" value="1"/>
</dbReference>
<feature type="domain" description="Rhodanese" evidence="5">
    <location>
        <begin position="18"/>
        <end position="125"/>
    </location>
</feature>
<dbReference type="InterPro" id="IPR001763">
    <property type="entry name" value="Rhodanese-like_dom"/>
</dbReference>
<dbReference type="CDD" id="cd01449">
    <property type="entry name" value="TST_Repeat_2"/>
    <property type="match status" value="1"/>
</dbReference>
<evidence type="ECO:0000313" key="6">
    <source>
        <dbReference type="EMBL" id="TWH21383.1"/>
    </source>
</evidence>
<dbReference type="GO" id="GO:0004792">
    <property type="term" value="F:thiosulfate-cyanide sulfurtransferase activity"/>
    <property type="evidence" value="ECO:0007669"/>
    <property type="project" value="UniProtKB-EC"/>
</dbReference>
<dbReference type="Gene3D" id="3.40.250.10">
    <property type="entry name" value="Rhodanese-like domain"/>
    <property type="match status" value="2"/>
</dbReference>
<dbReference type="RefSeq" id="WP_030533731.1">
    <property type="nucleotide sequence ID" value="NZ_JOIJ01000017.1"/>
</dbReference>
<evidence type="ECO:0000256" key="3">
    <source>
        <dbReference type="ARBA" id="ARBA00047549"/>
    </source>
</evidence>